<dbReference type="Proteomes" id="UP000677228">
    <property type="component" value="Unassembled WGS sequence"/>
</dbReference>
<accession>A0A8S2FRT8</accession>
<dbReference type="AlphaFoldDB" id="A0A8S2FRT8"/>
<dbReference type="PANTHER" id="PTHR11505">
    <property type="entry name" value="L1 TRANSPOSABLE ELEMENT-RELATED"/>
    <property type="match status" value="1"/>
</dbReference>
<dbReference type="EMBL" id="CAJOBA010059577">
    <property type="protein sequence ID" value="CAF4317090.1"/>
    <property type="molecule type" value="Genomic_DNA"/>
</dbReference>
<gene>
    <name evidence="2" type="ORF">OVA965_LOCUS38213</name>
    <name evidence="3" type="ORF">TMI583_LOCUS39378</name>
</gene>
<evidence type="ECO:0000313" key="2">
    <source>
        <dbReference type="EMBL" id="CAF1530169.1"/>
    </source>
</evidence>
<comment type="caution">
    <text evidence="2">The sequence shown here is derived from an EMBL/GenBank/DDBJ whole genome shotgun (WGS) entry which is preliminary data.</text>
</comment>
<evidence type="ECO:0000313" key="3">
    <source>
        <dbReference type="EMBL" id="CAF4317090.1"/>
    </source>
</evidence>
<evidence type="ECO:0000256" key="1">
    <source>
        <dbReference type="SAM" id="Coils"/>
    </source>
</evidence>
<proteinExistence type="predicted"/>
<protein>
    <submittedName>
        <fullName evidence="2">Uncharacterized protein</fullName>
    </submittedName>
</protein>
<feature type="coiled-coil region" evidence="1">
    <location>
        <begin position="109"/>
        <end position="153"/>
    </location>
</feature>
<evidence type="ECO:0000313" key="4">
    <source>
        <dbReference type="Proteomes" id="UP000677228"/>
    </source>
</evidence>
<dbReference type="EMBL" id="CAJNOK010037355">
    <property type="protein sequence ID" value="CAF1530169.1"/>
    <property type="molecule type" value="Genomic_DNA"/>
</dbReference>
<dbReference type="InterPro" id="IPR004244">
    <property type="entry name" value="Transposase_22"/>
</dbReference>
<name>A0A8S2FRT8_9BILA</name>
<dbReference type="Gene3D" id="3.30.70.1820">
    <property type="entry name" value="L1 transposable element, RRM domain"/>
    <property type="match status" value="1"/>
</dbReference>
<organism evidence="2 4">
    <name type="scientific">Didymodactylos carnosus</name>
    <dbReference type="NCBI Taxonomy" id="1234261"/>
    <lineage>
        <taxon>Eukaryota</taxon>
        <taxon>Metazoa</taxon>
        <taxon>Spiralia</taxon>
        <taxon>Gnathifera</taxon>
        <taxon>Rotifera</taxon>
        <taxon>Eurotatoria</taxon>
        <taxon>Bdelloidea</taxon>
        <taxon>Philodinida</taxon>
        <taxon>Philodinidae</taxon>
        <taxon>Didymodactylos</taxon>
    </lineage>
</organism>
<sequence length="296" mass="34128">MYARVHRAIREAHALRVVMDNNKLKRNNIAIRDKFSKKLNNLSNPMSSTPASVDDQLASAIKQTILSTEFFDSLQQSLASSPLITELCHQITPSDVFIKLFTSTVSSKLIEQQHLIEHLQKTIDDLDESVADLEEQVDKLELKYNELEQYNQRKNLIICGIPATQNESTDKIAVEIAKITGHSLDTKFIYSSHRLPSKTNNSVRPIVVSFLRYSDRRAIIKNRRKLRENQRYKNVFINEHLTPRNNGLFQCVRQKLNKRSVYTRNGNIFYVDSFNQKHRITSTVIIDNLAQTALCQ</sequence>
<keyword evidence="1" id="KW-0175">Coiled coil</keyword>
<reference evidence="2" key="1">
    <citation type="submission" date="2021-02" db="EMBL/GenBank/DDBJ databases">
        <authorList>
            <person name="Nowell W R."/>
        </authorList>
    </citation>
    <scope>NUCLEOTIDE SEQUENCE</scope>
</reference>
<dbReference type="Proteomes" id="UP000682733">
    <property type="component" value="Unassembled WGS sequence"/>
</dbReference>